<keyword evidence="5 8" id="KW-1133">Transmembrane helix</keyword>
<evidence type="ECO:0000256" key="8">
    <source>
        <dbReference type="SAM" id="Phobius"/>
    </source>
</evidence>
<evidence type="ECO:0000256" key="3">
    <source>
        <dbReference type="ARBA" id="ARBA00022692"/>
    </source>
</evidence>
<organism evidence="10 11">
    <name type="scientific">Microcoleus asticus IPMA8</name>
    <dbReference type="NCBI Taxonomy" id="2563858"/>
    <lineage>
        <taxon>Bacteria</taxon>
        <taxon>Bacillati</taxon>
        <taxon>Cyanobacteriota</taxon>
        <taxon>Cyanophyceae</taxon>
        <taxon>Oscillatoriophycideae</taxon>
        <taxon>Oscillatoriales</taxon>
        <taxon>Microcoleaceae</taxon>
        <taxon>Microcoleus</taxon>
        <taxon>Microcoleus asticus</taxon>
    </lineage>
</organism>
<evidence type="ECO:0000256" key="1">
    <source>
        <dbReference type="ARBA" id="ARBA00004651"/>
    </source>
</evidence>
<evidence type="ECO:0000259" key="9">
    <source>
        <dbReference type="PROSITE" id="PS50885"/>
    </source>
</evidence>
<name>A0ABX2CS85_9CYAN</name>
<evidence type="ECO:0000256" key="7">
    <source>
        <dbReference type="SAM" id="Coils"/>
    </source>
</evidence>
<keyword evidence="7" id="KW-0175">Coiled coil</keyword>
<dbReference type="SUPFAM" id="SSF103190">
    <property type="entry name" value="Sensory domain-like"/>
    <property type="match status" value="1"/>
</dbReference>
<feature type="coiled-coil region" evidence="7">
    <location>
        <begin position="384"/>
        <end position="432"/>
    </location>
</feature>
<comment type="caution">
    <text evidence="10">The sequence shown here is derived from an EMBL/GenBank/DDBJ whole genome shotgun (WGS) entry which is preliminary data.</text>
</comment>
<evidence type="ECO:0000256" key="6">
    <source>
        <dbReference type="ARBA" id="ARBA00023136"/>
    </source>
</evidence>
<comment type="subcellular location">
    <subcellularLocation>
        <location evidence="1">Cell membrane</location>
        <topology evidence="1">Multi-pass membrane protein</topology>
    </subcellularLocation>
</comment>
<dbReference type="InterPro" id="IPR052016">
    <property type="entry name" value="Bact_Sigma-Reg"/>
</dbReference>
<dbReference type="Pfam" id="PF00672">
    <property type="entry name" value="HAMP"/>
    <property type="match status" value="1"/>
</dbReference>
<dbReference type="EMBL" id="SRRZ01000012">
    <property type="protein sequence ID" value="NQE33269.1"/>
    <property type="molecule type" value="Genomic_DNA"/>
</dbReference>
<evidence type="ECO:0000313" key="11">
    <source>
        <dbReference type="Proteomes" id="UP000702425"/>
    </source>
</evidence>
<dbReference type="Proteomes" id="UP000702425">
    <property type="component" value="Unassembled WGS sequence"/>
</dbReference>
<feature type="domain" description="HAMP" evidence="9">
    <location>
        <begin position="347"/>
        <end position="399"/>
    </location>
</feature>
<dbReference type="Pfam" id="PF02743">
    <property type="entry name" value="dCache_1"/>
    <property type="match status" value="1"/>
</dbReference>
<evidence type="ECO:0000256" key="2">
    <source>
        <dbReference type="ARBA" id="ARBA00022475"/>
    </source>
</evidence>
<dbReference type="SMART" id="SM00331">
    <property type="entry name" value="PP2C_SIG"/>
    <property type="match status" value="1"/>
</dbReference>
<dbReference type="Gene3D" id="3.60.40.10">
    <property type="entry name" value="PPM-type phosphatase domain"/>
    <property type="match status" value="1"/>
</dbReference>
<sequence>MKRSFFNSIRTKLIVSFLVVALIPLLLLAFIDKHTTENALTDNARQALSAEANETANRIDGFIDANLNAVRVEAILPGLAAYLGLPPERRNGSPQEMLATETLTRLSRKDMLNIISYALLNLKGRNVLDTNTPDVGRDESGQDYFQEPLKIQRPFVSSIRQSPTIPNLVTLFFSSPVRDAKGNTLGVLRVTYNATSVQQLVTRETEHARAKSLAVLLDEHYIHLAHSTKPELLFKSIVPLSPNVVAKLQREGRLPKNLTKELAINLPDLKQALETKQPYLTTRLAATGNNELSLLAIAHLKHQRWSVVFAQPIAVALAPVEKQIRDALVLLAIIAGIVTIIAFAIAQLLTKPLIDLTQAVAQFTAGYLDIRVKMRSQDEIGLLARSFNSMARQLQESFETLEDKVKERTAELANANEEIIALNDKLKVDNLRLGAELNVARQIQQMILPNPEELEIDGLDIAGYMEPADEVGGDYYDVLQIDGIVTLAIGDVTGHGLESGILMLMAQTSVRTLQEIRELDPVRFLDVLNRTLYKNVQRMNSEKSLTLAILSYSEGLISISGQHEETLVVRKNGEVERIDTMDLGLPIALDDDIARFISHILIELEPGDGVVLYTDGIPEAYNIGKKQYGLKQLCEVIGQNWHKSAAEVKDAVIVDVRQHIGKQKVFDDITLLVFKRQADVTEKGNLVNNISSPKLCYNQAESLRNTL</sequence>
<dbReference type="PANTHER" id="PTHR43156">
    <property type="entry name" value="STAGE II SPORULATION PROTEIN E-RELATED"/>
    <property type="match status" value="1"/>
</dbReference>
<dbReference type="InterPro" id="IPR003660">
    <property type="entry name" value="HAMP_dom"/>
</dbReference>
<dbReference type="SMART" id="SM00304">
    <property type="entry name" value="HAMP"/>
    <property type="match status" value="1"/>
</dbReference>
<keyword evidence="6 8" id="KW-0472">Membrane</keyword>
<dbReference type="PANTHER" id="PTHR43156:SF2">
    <property type="entry name" value="STAGE II SPORULATION PROTEIN E"/>
    <property type="match status" value="1"/>
</dbReference>
<dbReference type="InterPro" id="IPR029151">
    <property type="entry name" value="Sensor-like_sf"/>
</dbReference>
<gene>
    <name evidence="10" type="primary">rsbU_2</name>
    <name evidence="10" type="ORF">E5S67_00987</name>
</gene>
<dbReference type="Gene3D" id="6.10.340.10">
    <property type="match status" value="1"/>
</dbReference>
<dbReference type="SUPFAM" id="SSF158472">
    <property type="entry name" value="HAMP domain-like"/>
    <property type="match status" value="1"/>
</dbReference>
<dbReference type="PROSITE" id="PS50885">
    <property type="entry name" value="HAMP"/>
    <property type="match status" value="1"/>
</dbReference>
<keyword evidence="3 8" id="KW-0812">Transmembrane</keyword>
<protein>
    <submittedName>
        <fullName evidence="10">Phosphoserine phosphatase RsbU</fullName>
        <ecNumber evidence="10">3.1.3.3</ecNumber>
    </submittedName>
</protein>
<proteinExistence type="predicted"/>
<keyword evidence="2" id="KW-1003">Cell membrane</keyword>
<dbReference type="EC" id="3.1.3.3" evidence="10"/>
<evidence type="ECO:0000256" key="4">
    <source>
        <dbReference type="ARBA" id="ARBA00022801"/>
    </source>
</evidence>
<dbReference type="InterPro" id="IPR033479">
    <property type="entry name" value="dCache_1"/>
</dbReference>
<dbReference type="Gene3D" id="3.30.450.20">
    <property type="entry name" value="PAS domain"/>
    <property type="match status" value="1"/>
</dbReference>
<reference evidence="10 11" key="1">
    <citation type="journal article" date="2020" name="Sci. Rep.">
        <title>A novel cyanobacterial geosmin producer, revising GeoA distribution and dispersion patterns in Bacteria.</title>
        <authorList>
            <person name="Churro C."/>
            <person name="Semedo-Aguiar A.P."/>
            <person name="Silva A.D."/>
            <person name="Pereira-Leal J.B."/>
            <person name="Leite R.B."/>
        </authorList>
    </citation>
    <scope>NUCLEOTIDE SEQUENCE [LARGE SCALE GENOMIC DNA]</scope>
    <source>
        <strain evidence="10 11">IPMA8</strain>
    </source>
</reference>
<evidence type="ECO:0000256" key="5">
    <source>
        <dbReference type="ARBA" id="ARBA00022989"/>
    </source>
</evidence>
<accession>A0ABX2CS85</accession>
<dbReference type="CDD" id="cd06225">
    <property type="entry name" value="HAMP"/>
    <property type="match status" value="1"/>
</dbReference>
<feature type="transmembrane region" description="Helical" evidence="8">
    <location>
        <begin position="12"/>
        <end position="31"/>
    </location>
</feature>
<dbReference type="GO" id="GO:0016787">
    <property type="term" value="F:hydrolase activity"/>
    <property type="evidence" value="ECO:0007669"/>
    <property type="project" value="UniProtKB-KW"/>
</dbReference>
<evidence type="ECO:0000313" key="10">
    <source>
        <dbReference type="EMBL" id="NQE33269.1"/>
    </source>
</evidence>
<feature type="transmembrane region" description="Helical" evidence="8">
    <location>
        <begin position="327"/>
        <end position="349"/>
    </location>
</feature>
<dbReference type="RefSeq" id="WP_172185952.1">
    <property type="nucleotide sequence ID" value="NZ_CAWPPK010000024.1"/>
</dbReference>
<keyword evidence="11" id="KW-1185">Reference proteome</keyword>
<dbReference type="Pfam" id="PF07228">
    <property type="entry name" value="SpoIIE"/>
    <property type="match status" value="1"/>
</dbReference>
<dbReference type="InterPro" id="IPR001932">
    <property type="entry name" value="PPM-type_phosphatase-like_dom"/>
</dbReference>
<dbReference type="InterPro" id="IPR036457">
    <property type="entry name" value="PPM-type-like_dom_sf"/>
</dbReference>
<keyword evidence="4 10" id="KW-0378">Hydrolase</keyword>